<evidence type="ECO:0000313" key="3">
    <source>
        <dbReference type="EMBL" id="AEM38439.1"/>
    </source>
</evidence>
<dbReference type="NCBIfam" id="TIGR00251">
    <property type="entry name" value="DUF167 family protein"/>
    <property type="match status" value="1"/>
</dbReference>
<dbReference type="InterPro" id="IPR036591">
    <property type="entry name" value="YggU-like_sf"/>
</dbReference>
<evidence type="ECO:0000313" key="4">
    <source>
        <dbReference type="Proteomes" id="UP000001037"/>
    </source>
</evidence>
<evidence type="ECO:0000256" key="2">
    <source>
        <dbReference type="HAMAP-Rule" id="MF_00634"/>
    </source>
</evidence>
<proteinExistence type="inferred from homology"/>
<dbReference type="Proteomes" id="UP000001037">
    <property type="component" value="Chromosome"/>
</dbReference>
<dbReference type="InParanoid" id="G0EGY9"/>
<dbReference type="STRING" id="694429.Pyrfu_0569"/>
<dbReference type="KEGG" id="pfm:Pyrfu_0569"/>
<comment type="similarity">
    <text evidence="1 2">Belongs to the UPF0235 family.</text>
</comment>
<dbReference type="HOGENOM" id="CLU_130694_6_0_2"/>
<dbReference type="SUPFAM" id="SSF69786">
    <property type="entry name" value="YggU-like"/>
    <property type="match status" value="1"/>
</dbReference>
<protein>
    <recommendedName>
        <fullName evidence="2">UPF0235 protein Pyrfu_0569</fullName>
    </recommendedName>
</protein>
<dbReference type="InterPro" id="IPR003746">
    <property type="entry name" value="DUF167"/>
</dbReference>
<keyword evidence="4" id="KW-1185">Reference proteome</keyword>
<dbReference type="OrthoDB" id="14752at2157"/>
<dbReference type="SMART" id="SM01152">
    <property type="entry name" value="DUF167"/>
    <property type="match status" value="1"/>
</dbReference>
<gene>
    <name evidence="3" type="ordered locus">Pyrfu_0569</name>
</gene>
<dbReference type="Gene3D" id="3.30.1200.10">
    <property type="entry name" value="YggU-like"/>
    <property type="match status" value="1"/>
</dbReference>
<reference evidence="3 4" key="1">
    <citation type="journal article" date="2011" name="Stand. Genomic Sci.">
        <title>Complete genome sequence of the hyperthermophilic chemolithoautotroph Pyrolobus fumarii type strain (1A).</title>
        <authorList>
            <person name="Anderson I."/>
            <person name="Goker M."/>
            <person name="Nolan M."/>
            <person name="Lucas S."/>
            <person name="Hammon N."/>
            <person name="Deshpande S."/>
            <person name="Cheng J.F."/>
            <person name="Tapia R."/>
            <person name="Han C."/>
            <person name="Goodwin L."/>
            <person name="Pitluck S."/>
            <person name="Huntemann M."/>
            <person name="Liolios K."/>
            <person name="Ivanova N."/>
            <person name="Pagani I."/>
            <person name="Mavromatis K."/>
            <person name="Ovchinikova G."/>
            <person name="Pati A."/>
            <person name="Chen A."/>
            <person name="Palaniappan K."/>
            <person name="Land M."/>
            <person name="Hauser L."/>
            <person name="Brambilla E.M."/>
            <person name="Huber H."/>
            <person name="Yasawong M."/>
            <person name="Rohde M."/>
            <person name="Spring S."/>
            <person name="Abt B."/>
            <person name="Sikorski J."/>
            <person name="Wirth R."/>
            <person name="Detter J.C."/>
            <person name="Woyke T."/>
            <person name="Bristow J."/>
            <person name="Eisen J.A."/>
            <person name="Markowitz V."/>
            <person name="Hugenholtz P."/>
            <person name="Kyrpides N.C."/>
            <person name="Klenk H.P."/>
            <person name="Lapidus A."/>
        </authorList>
    </citation>
    <scope>NUCLEOTIDE SEQUENCE [LARGE SCALE GENOMIC DNA]</scope>
    <source>
        <strain evidence="4">DSM 11204 / 1A</strain>
    </source>
</reference>
<evidence type="ECO:0000256" key="1">
    <source>
        <dbReference type="ARBA" id="ARBA00010364"/>
    </source>
</evidence>
<sequence length="114" mass="12964">MSMEEKIRSILEKHVYDGPGYVDIIVYVKPEQRESKLVLEGDDLVFHTVEPDVAGRPNADLVRYLAQLLNIPTSRVEVVYGTRDTTKRVRIYEVDRDTVIEALVKVLASSEESS</sequence>
<accession>G0EGY9</accession>
<name>G0EGY9_PYRF1</name>
<dbReference type="HAMAP" id="MF_00634">
    <property type="entry name" value="UPF0235"/>
    <property type="match status" value="1"/>
</dbReference>
<dbReference type="eggNOG" id="arCOG04058">
    <property type="taxonomic scope" value="Archaea"/>
</dbReference>
<dbReference type="AlphaFoldDB" id="G0EGY9"/>
<dbReference type="EMBL" id="CP002838">
    <property type="protein sequence ID" value="AEM38439.1"/>
    <property type="molecule type" value="Genomic_DNA"/>
</dbReference>
<dbReference type="Pfam" id="PF02594">
    <property type="entry name" value="DUF167"/>
    <property type="match status" value="1"/>
</dbReference>
<organism evidence="3 4">
    <name type="scientific">Pyrolobus fumarii (strain DSM 11204 / 1A)</name>
    <dbReference type="NCBI Taxonomy" id="694429"/>
    <lineage>
        <taxon>Archaea</taxon>
        <taxon>Thermoproteota</taxon>
        <taxon>Thermoprotei</taxon>
        <taxon>Desulfurococcales</taxon>
        <taxon>Pyrodictiaceae</taxon>
        <taxon>Pyrolobus</taxon>
    </lineage>
</organism>